<evidence type="ECO:0000259" key="5">
    <source>
        <dbReference type="Pfam" id="PF00326"/>
    </source>
</evidence>
<feature type="domain" description="Dipeptidylpeptidase IV N-terminal" evidence="6">
    <location>
        <begin position="172"/>
        <end position="548"/>
    </location>
</feature>
<dbReference type="InterPro" id="IPR002469">
    <property type="entry name" value="Peptidase_S9B_N"/>
</dbReference>
<feature type="compositionally biased region" description="Polar residues" evidence="4">
    <location>
        <begin position="148"/>
        <end position="163"/>
    </location>
</feature>
<keyword evidence="2" id="KW-0378">Hydrolase</keyword>
<dbReference type="PANTHER" id="PTHR11731:SF193">
    <property type="entry name" value="DIPEPTIDYL PEPTIDASE 9"/>
    <property type="match status" value="1"/>
</dbReference>
<accession>A0A8H7Q4S2</accession>
<feature type="domain" description="Peptidase S9 prolyl oligopeptidase catalytic" evidence="5">
    <location>
        <begin position="705"/>
        <end position="914"/>
    </location>
</feature>
<evidence type="ECO:0000256" key="2">
    <source>
        <dbReference type="ARBA" id="ARBA00022438"/>
    </source>
</evidence>
<dbReference type="GO" id="GO:0004177">
    <property type="term" value="F:aminopeptidase activity"/>
    <property type="evidence" value="ECO:0007669"/>
    <property type="project" value="UniProtKB-KW"/>
</dbReference>
<evidence type="ECO:0000313" key="7">
    <source>
        <dbReference type="EMBL" id="KAG2186102.1"/>
    </source>
</evidence>
<dbReference type="InterPro" id="IPR001375">
    <property type="entry name" value="Peptidase_S9_cat"/>
</dbReference>
<keyword evidence="3" id="KW-0720">Serine protease</keyword>
<proteinExistence type="inferred from homology"/>
<evidence type="ECO:0000259" key="6">
    <source>
        <dbReference type="Pfam" id="PF00930"/>
    </source>
</evidence>
<feature type="region of interest" description="Disordered" evidence="4">
    <location>
        <begin position="148"/>
        <end position="175"/>
    </location>
</feature>
<dbReference type="Gene3D" id="3.40.50.1820">
    <property type="entry name" value="alpha/beta hydrolase"/>
    <property type="match status" value="1"/>
</dbReference>
<name>A0A8H7Q4S2_MORIS</name>
<sequence>MSYCSWDQVRRQVRNTRASIQAQAPPSALSTIRDFRFDELHNRLFFLANEIVNPTTPGIGQMRLYAVDLGNVKSAPSMIDQPALPWIAVFSDLATDPELRNRSSYWDAGPPNPFRIHGIHSYQIAGTKVLLCSSGTALLGELDQAHTPASPTLRQYPPMNTDNHNSHNKKPQQDQSVRYDLKFGGQRGNYIAFIRSRDIWVADFYGNESQLTFCVDNGEDPTLMSGAVEFVMQEEFHRFSAYSWAPLTGSKLERILYLETSEKDVGICYIPKSTGLPLTSMTPAMREGEMEQFRYPRAGSQNAKSDICIVEFNSYVFRSPESIIRVKRMRHSYLKEIFPWMEYIVRFGWMPDGDSVWIQLLSRLQKRIALVRIPLCYFQEDNEHATTPLESATDPIEVMLEEHNNHWINISDIFHFIEYPKFKRHSRTTSQRIGEPTEFIWSSEKTGYRHLYLVKVYQSDDRSSMQPITSGDWCVLDRPITVDNERKLVYFMGKKETPMESHLYVASFAQEHLSENGTTIRRLTELGFSHNVVMDKSCQRFVDTYSNIQCASVNVIRYIEHNRTEPLPTVKLGAYSLQLSPASSEESEETISGANDYLKQYHDSPFVESAIPGPNLGECHARISSQDSISCDFEPLSPVVAGELPVGQIFNFVNSDGVVIYGCLYKPRNYIPGTRYPTLLSIYGGPKSQLVTNDYKFPRLMRQFMAVEFGFAVVIVDGRGSSDRGLEFEAHIYRRMGTVELQDQIEALDYVMREKIGAEPSSSGELVSIVDSDRVAINGWSYGGYLSLMGLAQYPDKFKLAIAGAPVTRWELYDSAYTERYLGHAHSNPEVYNQGSVLRRVRNFPDSPNRLLIVHGLIDENVHFQNSEELVTALKEHDKPHQFQVYPSERHGLRHASVNEHYETLMFFWLVNYL</sequence>
<protein>
    <submittedName>
        <fullName evidence="7">Uncharacterized protein</fullName>
    </submittedName>
</protein>
<dbReference type="GO" id="GO:0008239">
    <property type="term" value="F:dipeptidyl-peptidase activity"/>
    <property type="evidence" value="ECO:0007669"/>
    <property type="project" value="TreeGrafter"/>
</dbReference>
<dbReference type="InterPro" id="IPR050278">
    <property type="entry name" value="Serine_Prot_S9B/DPPIV"/>
</dbReference>
<evidence type="ECO:0000256" key="3">
    <source>
        <dbReference type="ARBA" id="ARBA00022825"/>
    </source>
</evidence>
<keyword evidence="2" id="KW-0645">Protease</keyword>
<keyword evidence="8" id="KW-1185">Reference proteome</keyword>
<evidence type="ECO:0000256" key="1">
    <source>
        <dbReference type="ARBA" id="ARBA00006150"/>
    </source>
</evidence>
<dbReference type="SUPFAM" id="SSF82171">
    <property type="entry name" value="DPP6 N-terminal domain-like"/>
    <property type="match status" value="1"/>
</dbReference>
<gene>
    <name evidence="7" type="ORF">INT43_002540</name>
</gene>
<evidence type="ECO:0000256" key="4">
    <source>
        <dbReference type="SAM" id="MobiDB-lite"/>
    </source>
</evidence>
<dbReference type="Proteomes" id="UP000654370">
    <property type="component" value="Unassembled WGS sequence"/>
</dbReference>
<dbReference type="EMBL" id="JAEPQZ010000001">
    <property type="protein sequence ID" value="KAG2186102.1"/>
    <property type="molecule type" value="Genomic_DNA"/>
</dbReference>
<comment type="similarity">
    <text evidence="1">Belongs to the peptidase S9B family.</text>
</comment>
<dbReference type="AlphaFoldDB" id="A0A8H7Q4S2"/>
<dbReference type="OrthoDB" id="16520at2759"/>
<dbReference type="Pfam" id="PF00930">
    <property type="entry name" value="DPPIV_N"/>
    <property type="match status" value="1"/>
</dbReference>
<dbReference type="SUPFAM" id="SSF53474">
    <property type="entry name" value="alpha/beta-Hydrolases"/>
    <property type="match status" value="1"/>
</dbReference>
<organism evidence="7 8">
    <name type="scientific">Mortierella isabellina</name>
    <name type="common">Filamentous fungus</name>
    <name type="synonym">Umbelopsis isabellina</name>
    <dbReference type="NCBI Taxonomy" id="91625"/>
    <lineage>
        <taxon>Eukaryota</taxon>
        <taxon>Fungi</taxon>
        <taxon>Fungi incertae sedis</taxon>
        <taxon>Mucoromycota</taxon>
        <taxon>Mucoromycotina</taxon>
        <taxon>Umbelopsidomycetes</taxon>
        <taxon>Umbelopsidales</taxon>
        <taxon>Umbelopsidaceae</taxon>
        <taxon>Umbelopsis</taxon>
    </lineage>
</organism>
<dbReference type="GO" id="GO:0006508">
    <property type="term" value="P:proteolysis"/>
    <property type="evidence" value="ECO:0007669"/>
    <property type="project" value="InterPro"/>
</dbReference>
<dbReference type="InterPro" id="IPR029058">
    <property type="entry name" value="AB_hydrolase_fold"/>
</dbReference>
<dbReference type="Pfam" id="PF00326">
    <property type="entry name" value="Peptidase_S9"/>
    <property type="match status" value="1"/>
</dbReference>
<comment type="caution">
    <text evidence="7">The sequence shown here is derived from an EMBL/GenBank/DDBJ whole genome shotgun (WGS) entry which is preliminary data.</text>
</comment>
<dbReference type="GO" id="GO:0008236">
    <property type="term" value="F:serine-type peptidase activity"/>
    <property type="evidence" value="ECO:0007669"/>
    <property type="project" value="UniProtKB-KW"/>
</dbReference>
<evidence type="ECO:0000313" key="8">
    <source>
        <dbReference type="Proteomes" id="UP000654370"/>
    </source>
</evidence>
<reference evidence="7" key="1">
    <citation type="submission" date="2020-12" db="EMBL/GenBank/DDBJ databases">
        <title>Metabolic potential, ecology and presence of endohyphal bacteria is reflected in genomic diversity of Mucoromycotina.</title>
        <authorList>
            <person name="Muszewska A."/>
            <person name="Okrasinska A."/>
            <person name="Steczkiewicz K."/>
            <person name="Drgas O."/>
            <person name="Orlowska M."/>
            <person name="Perlinska-Lenart U."/>
            <person name="Aleksandrzak-Piekarczyk T."/>
            <person name="Szatraj K."/>
            <person name="Zielenkiewicz U."/>
            <person name="Pilsyk S."/>
            <person name="Malc E."/>
            <person name="Mieczkowski P."/>
            <person name="Kruszewska J.S."/>
            <person name="Biernat P."/>
            <person name="Pawlowska J."/>
        </authorList>
    </citation>
    <scope>NUCLEOTIDE SEQUENCE</scope>
    <source>
        <strain evidence="7">WA0000067209</strain>
    </source>
</reference>
<keyword evidence="2" id="KW-0031">Aminopeptidase</keyword>
<dbReference type="Gene3D" id="2.140.10.30">
    <property type="entry name" value="Dipeptidylpeptidase IV, N-terminal domain"/>
    <property type="match status" value="1"/>
</dbReference>
<dbReference type="PANTHER" id="PTHR11731">
    <property type="entry name" value="PROTEASE FAMILY S9B,C DIPEPTIDYL-PEPTIDASE IV-RELATED"/>
    <property type="match status" value="1"/>
</dbReference>